<accession>A0A840V7V7</accession>
<gene>
    <name evidence="6" type="ORF">HNR46_000261</name>
</gene>
<keyword evidence="1" id="KW-1134">Transmembrane beta strand</keyword>
<dbReference type="Pfam" id="PF08479">
    <property type="entry name" value="POTRA_2"/>
    <property type="match status" value="1"/>
</dbReference>
<evidence type="ECO:0000313" key="6">
    <source>
        <dbReference type="EMBL" id="MBB5350040.1"/>
    </source>
</evidence>
<dbReference type="PANTHER" id="PTHR34597:SF3">
    <property type="entry name" value="OUTER MEMBRANE TRANSPORTER CDIB"/>
    <property type="match status" value="1"/>
</dbReference>
<evidence type="ECO:0000259" key="5">
    <source>
        <dbReference type="Pfam" id="PF08479"/>
    </source>
</evidence>
<evidence type="ECO:0000256" key="2">
    <source>
        <dbReference type="ARBA" id="ARBA00022692"/>
    </source>
</evidence>
<keyword evidence="3" id="KW-0998">Cell outer membrane</keyword>
<evidence type="ECO:0000256" key="3">
    <source>
        <dbReference type="ARBA" id="ARBA00023237"/>
    </source>
</evidence>
<dbReference type="GO" id="GO:0046819">
    <property type="term" value="P:protein secretion by the type V secretion system"/>
    <property type="evidence" value="ECO:0007669"/>
    <property type="project" value="TreeGrafter"/>
</dbReference>
<evidence type="ECO:0000256" key="1">
    <source>
        <dbReference type="ARBA" id="ARBA00022452"/>
    </source>
</evidence>
<dbReference type="GO" id="GO:0008320">
    <property type="term" value="F:protein transmembrane transporter activity"/>
    <property type="evidence" value="ECO:0007669"/>
    <property type="project" value="TreeGrafter"/>
</dbReference>
<dbReference type="AlphaFoldDB" id="A0A840V7V7"/>
<feature type="domain" description="Haemolysin activator HlyB C-terminal" evidence="4">
    <location>
        <begin position="218"/>
        <end position="526"/>
    </location>
</feature>
<protein>
    <submittedName>
        <fullName evidence="6">Hemolysin activation/secretion protein</fullName>
    </submittedName>
</protein>
<dbReference type="EMBL" id="JACHFD010000001">
    <property type="protein sequence ID" value="MBB5350040.1"/>
    <property type="molecule type" value="Genomic_DNA"/>
</dbReference>
<dbReference type="Gene3D" id="2.40.160.50">
    <property type="entry name" value="membrane protein fhac: a member of the omp85/tpsb transporter family"/>
    <property type="match status" value="1"/>
</dbReference>
<keyword evidence="2" id="KW-0812">Transmembrane</keyword>
<keyword evidence="7" id="KW-1185">Reference proteome</keyword>
<organism evidence="6 7">
    <name type="scientific">Haloferula luteola</name>
    <dbReference type="NCBI Taxonomy" id="595692"/>
    <lineage>
        <taxon>Bacteria</taxon>
        <taxon>Pseudomonadati</taxon>
        <taxon>Verrucomicrobiota</taxon>
        <taxon>Verrucomicrobiia</taxon>
        <taxon>Verrucomicrobiales</taxon>
        <taxon>Verrucomicrobiaceae</taxon>
        <taxon>Haloferula</taxon>
    </lineage>
</organism>
<dbReference type="GO" id="GO:0098046">
    <property type="term" value="C:type V protein secretion system complex"/>
    <property type="evidence" value="ECO:0007669"/>
    <property type="project" value="TreeGrafter"/>
</dbReference>
<dbReference type="InterPro" id="IPR013686">
    <property type="entry name" value="Polypept-transport_assoc_ShlB"/>
</dbReference>
<dbReference type="PANTHER" id="PTHR34597">
    <property type="entry name" value="SLR1661 PROTEIN"/>
    <property type="match status" value="1"/>
</dbReference>
<dbReference type="Pfam" id="PF03865">
    <property type="entry name" value="ShlB"/>
    <property type="match status" value="1"/>
</dbReference>
<dbReference type="InterPro" id="IPR005565">
    <property type="entry name" value="Hemolysn_activator_HlyB_C"/>
</dbReference>
<dbReference type="InterPro" id="IPR051544">
    <property type="entry name" value="TPS_OM_transporter"/>
</dbReference>
<keyword evidence="1" id="KW-0472">Membrane</keyword>
<evidence type="ECO:0000259" key="4">
    <source>
        <dbReference type="Pfam" id="PF03865"/>
    </source>
</evidence>
<reference evidence="6 7" key="1">
    <citation type="submission" date="2020-08" db="EMBL/GenBank/DDBJ databases">
        <title>Genomic Encyclopedia of Type Strains, Phase IV (KMG-IV): sequencing the most valuable type-strain genomes for metagenomic binning, comparative biology and taxonomic classification.</title>
        <authorList>
            <person name="Goeker M."/>
        </authorList>
    </citation>
    <scope>NUCLEOTIDE SEQUENCE [LARGE SCALE GENOMIC DNA]</scope>
    <source>
        <strain evidence="6 7">YC6886</strain>
    </source>
</reference>
<comment type="caution">
    <text evidence="6">The sequence shown here is derived from an EMBL/GenBank/DDBJ whole genome shotgun (WGS) entry which is preliminary data.</text>
</comment>
<dbReference type="Proteomes" id="UP000557717">
    <property type="component" value="Unassembled WGS sequence"/>
</dbReference>
<proteinExistence type="predicted"/>
<sequence>MRGWTPVRVKGWILLMGLGVVRAESLPGIQPNLPDQAEVESLPSVEAQTGQDEVPNQTWADALKVIRLRSAEGGDWFALAEGIEASGELVLPSPATLAARLKPFLGHPVTDVSLGQMADEILLHYDAEGFPVVLVSAPEQDFSEGGLVIDVEVGKVGKVGVTPPKHGNPELIRQGLRLRTGEWLQRKKLEEQLTWYGRTGFRHPRLFVSPGEGLASADLLIALEERRPWQVSVGYENSGPDVLGQDRMVFGVSGLLPNEHLLAWRGVMGMPASSLTANAIRWEIPLHRSHQVIQVDAAYAEVASRYLFRGIPLETEGSSWTLAVLDRMILPKAGAWEQSLWAGFELKGTDQFLLFGGASVTPGEVVMADWKVSHRIEREWKSAGVKFSSDLRYSPGGLGDRNRDAAFRAYDLQADATYLIANFDANAWWRTEKDWRWVGRWSLQAADSHLLPAEQLGAGGYQTVRGVDERAYSMDNGAVGGLEVQTPVISVIPRCDFRLLAFFDHAALQDDDGGSVSLSSVGLGLRARLWGHVDLRFDHGWRLDDTEHRNHLGVSMSF</sequence>
<name>A0A840V7V7_9BACT</name>
<evidence type="ECO:0000313" key="7">
    <source>
        <dbReference type="Proteomes" id="UP000557717"/>
    </source>
</evidence>
<dbReference type="RefSeq" id="WP_184015024.1">
    <property type="nucleotide sequence ID" value="NZ_JACHFD010000001.1"/>
</dbReference>
<feature type="domain" description="Polypeptide-transport-associated ShlB-type" evidence="5">
    <location>
        <begin position="83"/>
        <end position="152"/>
    </location>
</feature>
<dbReference type="Gene3D" id="3.10.20.310">
    <property type="entry name" value="membrane protein fhac"/>
    <property type="match status" value="1"/>
</dbReference>